<dbReference type="STRING" id="42155.A0A0R3Q9S4"/>
<gene>
    <name evidence="1" type="ORF">BTMF_LOCUS2406</name>
</gene>
<protein>
    <submittedName>
        <fullName evidence="3">Calpain catalytic domain-containing protein</fullName>
    </submittedName>
</protein>
<evidence type="ECO:0000313" key="3">
    <source>
        <dbReference type="WBParaSite" id="BTMF_0000308501-mRNA-1"/>
    </source>
</evidence>
<reference evidence="1 2" key="2">
    <citation type="submission" date="2018-11" db="EMBL/GenBank/DDBJ databases">
        <authorList>
            <consortium name="Pathogen Informatics"/>
        </authorList>
    </citation>
    <scope>NUCLEOTIDE SEQUENCE [LARGE SCALE GENOMIC DNA]</scope>
</reference>
<name>A0A0R3Q9S4_9BILA</name>
<keyword evidence="2" id="KW-1185">Reference proteome</keyword>
<proteinExistence type="predicted"/>
<accession>A0A0R3Q9S4</accession>
<evidence type="ECO:0000313" key="2">
    <source>
        <dbReference type="Proteomes" id="UP000280834"/>
    </source>
</evidence>
<dbReference type="WBParaSite" id="BTMF_0000308501-mRNA-1">
    <property type="protein sequence ID" value="BTMF_0000308501-mRNA-1"/>
    <property type="gene ID" value="BTMF_0000308501"/>
</dbReference>
<sequence length="132" mass="15997">MCDNNFQMRCIRILNPSSAGSIYNTRHGYRIRFLRDFNKQEEPKLRTIPTKWKGRVQWWKEPIYIAPHVNVLQKGVDFTFQGYWLFVKDSFISDASRCISMKLVRTCANGCFVFFLFRNWKFWSFKSEFRKE</sequence>
<organism evidence="3">
    <name type="scientific">Brugia timori</name>
    <dbReference type="NCBI Taxonomy" id="42155"/>
    <lineage>
        <taxon>Eukaryota</taxon>
        <taxon>Metazoa</taxon>
        <taxon>Ecdysozoa</taxon>
        <taxon>Nematoda</taxon>
        <taxon>Chromadorea</taxon>
        <taxon>Rhabditida</taxon>
        <taxon>Spirurina</taxon>
        <taxon>Spiruromorpha</taxon>
        <taxon>Filarioidea</taxon>
        <taxon>Onchocercidae</taxon>
        <taxon>Brugia</taxon>
    </lineage>
</organism>
<dbReference type="EMBL" id="UZAG01001972">
    <property type="protein sequence ID" value="VDO12497.1"/>
    <property type="molecule type" value="Genomic_DNA"/>
</dbReference>
<dbReference type="AlphaFoldDB" id="A0A0R3Q9S4"/>
<reference evidence="3" key="1">
    <citation type="submission" date="2017-02" db="UniProtKB">
        <authorList>
            <consortium name="WormBaseParasite"/>
        </authorList>
    </citation>
    <scope>IDENTIFICATION</scope>
</reference>
<dbReference type="Proteomes" id="UP000280834">
    <property type="component" value="Unassembled WGS sequence"/>
</dbReference>
<evidence type="ECO:0000313" key="1">
    <source>
        <dbReference type="EMBL" id="VDO12497.1"/>
    </source>
</evidence>